<comment type="caution">
    <text evidence="2">The sequence shown here is derived from an EMBL/GenBank/DDBJ whole genome shotgun (WGS) entry which is preliminary data.</text>
</comment>
<organism evidence="2 3">
    <name type="scientific">Carnegiea gigantea</name>
    <dbReference type="NCBI Taxonomy" id="171969"/>
    <lineage>
        <taxon>Eukaryota</taxon>
        <taxon>Viridiplantae</taxon>
        <taxon>Streptophyta</taxon>
        <taxon>Embryophyta</taxon>
        <taxon>Tracheophyta</taxon>
        <taxon>Spermatophyta</taxon>
        <taxon>Magnoliopsida</taxon>
        <taxon>eudicotyledons</taxon>
        <taxon>Gunneridae</taxon>
        <taxon>Pentapetalae</taxon>
        <taxon>Caryophyllales</taxon>
        <taxon>Cactineae</taxon>
        <taxon>Cactaceae</taxon>
        <taxon>Cactoideae</taxon>
        <taxon>Echinocereeae</taxon>
        <taxon>Carnegiea</taxon>
    </lineage>
</organism>
<evidence type="ECO:0000313" key="3">
    <source>
        <dbReference type="Proteomes" id="UP001153076"/>
    </source>
</evidence>
<sequence length="309" mass="34461">MSTMTDTIMQQVSEQVKKVVRAASLARPVPCFKHMPSGGYERSCRRDPAISPCRSERIQEDPHGGGDHHGCLAWSSTASTPYATHSRQTAWFEELERTSCPQRRVSEQQRTLERGSDHEHPELSSRSACKRSPHAEEIASLDLDFLRKEREPARPEPQDEECLTEIVATIAGEYAEGITWSTWKAQQVLTAEQGSRITVPTMVFEGERGPPVLLELHGHHHMGLLEEADISWKGHRPSGPPHPRLWGQEVNPTGMIRLPLCIRGNGKAKNVEVDFLVVDVPTAYNIIQGRPYPAPSEGCHRPLPTSAPI</sequence>
<evidence type="ECO:0000313" key="2">
    <source>
        <dbReference type="EMBL" id="KAJ8428924.1"/>
    </source>
</evidence>
<proteinExistence type="predicted"/>
<accession>A0A9Q1Q4S2</accession>
<reference evidence="2" key="1">
    <citation type="submission" date="2022-04" db="EMBL/GenBank/DDBJ databases">
        <title>Carnegiea gigantea Genome sequencing and assembly v2.</title>
        <authorList>
            <person name="Copetti D."/>
            <person name="Sanderson M.J."/>
            <person name="Burquez A."/>
            <person name="Wojciechowski M.F."/>
        </authorList>
    </citation>
    <scope>NUCLEOTIDE SEQUENCE</scope>
    <source>
        <strain evidence="2">SGP5-SGP5p</strain>
        <tissue evidence="2">Aerial part</tissue>
    </source>
</reference>
<evidence type="ECO:0000256" key="1">
    <source>
        <dbReference type="SAM" id="MobiDB-lite"/>
    </source>
</evidence>
<dbReference type="Proteomes" id="UP001153076">
    <property type="component" value="Unassembled WGS sequence"/>
</dbReference>
<protein>
    <submittedName>
        <fullName evidence="2">Uncharacterized protein</fullName>
    </submittedName>
</protein>
<feature type="region of interest" description="Disordered" evidence="1">
    <location>
        <begin position="99"/>
        <end position="134"/>
    </location>
</feature>
<feature type="compositionally biased region" description="Basic and acidic residues" evidence="1">
    <location>
        <begin position="104"/>
        <end position="123"/>
    </location>
</feature>
<name>A0A9Q1Q4S2_9CARY</name>
<dbReference type="OrthoDB" id="759447at2759"/>
<dbReference type="EMBL" id="JAKOGI010000957">
    <property type="protein sequence ID" value="KAJ8428924.1"/>
    <property type="molecule type" value="Genomic_DNA"/>
</dbReference>
<keyword evidence="3" id="KW-1185">Reference proteome</keyword>
<gene>
    <name evidence="2" type="ORF">Cgig2_024889</name>
</gene>
<dbReference type="AlphaFoldDB" id="A0A9Q1Q4S2"/>